<evidence type="ECO:0000313" key="2">
    <source>
        <dbReference type="Proteomes" id="UP001597511"/>
    </source>
</evidence>
<organism evidence="1 2">
    <name type="scientific">Terrimonas rubra</name>
    <dbReference type="NCBI Taxonomy" id="1035890"/>
    <lineage>
        <taxon>Bacteria</taxon>
        <taxon>Pseudomonadati</taxon>
        <taxon>Bacteroidota</taxon>
        <taxon>Chitinophagia</taxon>
        <taxon>Chitinophagales</taxon>
        <taxon>Chitinophagaceae</taxon>
        <taxon>Terrimonas</taxon>
    </lineage>
</organism>
<accession>A0ABW6AD01</accession>
<proteinExistence type="predicted"/>
<sequence>MYPTKYSISEQVMSLLKGGNPSVSSSIDIREVMVAINQAINKLLKVEYYSTHLASGEEIAINGQIIATYDNIPVKSTCGKAEITLPVMPVKLLKNQGLWHISKQDDHWNPFIPIPNGMGAMLQGEPILSDLLGQVGYEQFGLKVVFKTDITLDGINEVMVKLVVSDIEKLEDTDPLPIPADMEQDVVVTVFQILGGQLKPLNPNDNTQEKQ</sequence>
<dbReference type="Proteomes" id="UP001597511">
    <property type="component" value="Unassembled WGS sequence"/>
</dbReference>
<reference evidence="2" key="1">
    <citation type="journal article" date="2019" name="Int. J. Syst. Evol. Microbiol.">
        <title>The Global Catalogue of Microorganisms (GCM) 10K type strain sequencing project: providing services to taxonomists for standard genome sequencing and annotation.</title>
        <authorList>
            <consortium name="The Broad Institute Genomics Platform"/>
            <consortium name="The Broad Institute Genome Sequencing Center for Infectious Disease"/>
            <person name="Wu L."/>
            <person name="Ma J."/>
        </authorList>
    </citation>
    <scope>NUCLEOTIDE SEQUENCE [LARGE SCALE GENOMIC DNA]</scope>
    <source>
        <strain evidence="2">KCTC 23299</strain>
    </source>
</reference>
<name>A0ABW6AD01_9BACT</name>
<keyword evidence="2" id="KW-1185">Reference proteome</keyword>
<dbReference type="EMBL" id="JBHUOZ010000003">
    <property type="protein sequence ID" value="MFD2922053.1"/>
    <property type="molecule type" value="Genomic_DNA"/>
</dbReference>
<evidence type="ECO:0000313" key="1">
    <source>
        <dbReference type="EMBL" id="MFD2922053.1"/>
    </source>
</evidence>
<comment type="caution">
    <text evidence="1">The sequence shown here is derived from an EMBL/GenBank/DDBJ whole genome shotgun (WGS) entry which is preliminary data.</text>
</comment>
<protein>
    <submittedName>
        <fullName evidence="1">Uncharacterized protein</fullName>
    </submittedName>
</protein>
<gene>
    <name evidence="1" type="ORF">ACFS6H_20195</name>
</gene>
<dbReference type="RefSeq" id="WP_386103386.1">
    <property type="nucleotide sequence ID" value="NZ_JBHUOZ010000003.1"/>
</dbReference>